<sequence>MDHPVLIIGCGYIGKLVAKSLQQKNQEVIGLVKSLESKNRLQQLGIPAVALDITDHDSINSLPKISAVIFSASSNRSGPLAFEKIFSIGLDNALKIAKNCPFLLVSSTSLYTQTEGQWVDEESPATPTTSSGEILKKAEVKVLDRGGTVLRASGIYGPQRVYRVTGLLQNTVRIDPRKKWINQIHGRDLATAIVHFLTIPGLFNITDDLPTLEEDFYHWLCQRFDLPLPPIEPKAHHPKRGYSNKRVSNKKAKTFGFMLDFPTFKEGYSELIKFFKSIG</sequence>
<evidence type="ECO:0000259" key="1">
    <source>
        <dbReference type="Pfam" id="PF01370"/>
    </source>
</evidence>
<dbReference type="AlphaFoldDB" id="A0A0C1RT89"/>
<dbReference type="EMBL" id="CP037899">
    <property type="protein sequence ID" value="QDQ42119.1"/>
    <property type="molecule type" value="Genomic_DNA"/>
</dbReference>
<dbReference type="PANTHER" id="PTHR48079">
    <property type="entry name" value="PROTEIN YEEZ"/>
    <property type="match status" value="1"/>
</dbReference>
<dbReference type="Gene3D" id="3.40.50.720">
    <property type="entry name" value="NAD(P)-binding Rossmann-like Domain"/>
    <property type="match status" value="1"/>
</dbReference>
<proteinExistence type="predicted"/>
<keyword evidence="4" id="KW-1185">Reference proteome</keyword>
<dbReference type="Proteomes" id="UP000031594">
    <property type="component" value="Unassembled WGS sequence"/>
</dbReference>
<dbReference type="SUPFAM" id="SSF51735">
    <property type="entry name" value="NAD(P)-binding Rossmann-fold domains"/>
    <property type="match status" value="1"/>
</dbReference>
<dbReference type="GO" id="GO:0004029">
    <property type="term" value="F:aldehyde dehydrogenase (NAD+) activity"/>
    <property type="evidence" value="ECO:0007669"/>
    <property type="project" value="TreeGrafter"/>
</dbReference>
<dbReference type="KEGG" id="mkc:kam1_879"/>
<gene>
    <name evidence="2" type="ORF">A946_08340</name>
    <name evidence="3" type="ORF">kam1_879</name>
</gene>
<feature type="domain" description="NAD-dependent epimerase/dehydratase" evidence="1">
    <location>
        <begin position="5"/>
        <end position="128"/>
    </location>
</feature>
<dbReference type="EMBL" id="JQNX01000006">
    <property type="protein sequence ID" value="KIE58186.1"/>
    <property type="molecule type" value="Genomic_DNA"/>
</dbReference>
<dbReference type="PANTHER" id="PTHR48079:SF6">
    <property type="entry name" value="NAD(P)-BINDING DOMAIN-CONTAINING PROTEIN-RELATED"/>
    <property type="match status" value="1"/>
</dbReference>
<evidence type="ECO:0000313" key="5">
    <source>
        <dbReference type="Proteomes" id="UP000315925"/>
    </source>
</evidence>
<evidence type="ECO:0000313" key="4">
    <source>
        <dbReference type="Proteomes" id="UP000031594"/>
    </source>
</evidence>
<evidence type="ECO:0000313" key="3">
    <source>
        <dbReference type="EMBL" id="QDQ42119.1"/>
    </source>
</evidence>
<evidence type="ECO:0000313" key="2">
    <source>
        <dbReference type="EMBL" id="KIE58186.1"/>
    </source>
</evidence>
<accession>A0A0C1RT89</accession>
<dbReference type="InterPro" id="IPR051783">
    <property type="entry name" value="NAD(P)-dependent_oxidoreduct"/>
</dbReference>
<protein>
    <submittedName>
        <fullName evidence="2 3">Nucleoside-diphosphate-sugar epimerase</fullName>
    </submittedName>
</protein>
<dbReference type="OrthoDB" id="9808276at2"/>
<dbReference type="Proteomes" id="UP000315925">
    <property type="component" value="Chromosome"/>
</dbReference>
<dbReference type="Pfam" id="PF01370">
    <property type="entry name" value="Epimerase"/>
    <property type="match status" value="1"/>
</dbReference>
<organism evidence="3 5">
    <name type="scientific">Methylacidiphilum kamchatkense Kam1</name>
    <dbReference type="NCBI Taxonomy" id="1202785"/>
    <lineage>
        <taxon>Bacteria</taxon>
        <taxon>Pseudomonadati</taxon>
        <taxon>Verrucomicrobiota</taxon>
        <taxon>Methylacidiphilae</taxon>
        <taxon>Methylacidiphilales</taxon>
        <taxon>Methylacidiphilaceae</taxon>
        <taxon>Methylacidiphilum (ex Ratnadevi et al. 2023)</taxon>
    </lineage>
</organism>
<dbReference type="InterPro" id="IPR001509">
    <property type="entry name" value="Epimerase_deHydtase"/>
</dbReference>
<reference evidence="2 4" key="1">
    <citation type="submission" date="2014-08" db="EMBL/GenBank/DDBJ databases">
        <title>Methylacidiphilum kamchatkense strain Kam1 draft genome sequence.</title>
        <authorList>
            <person name="Birkeland N.-K."/>
            <person name="Erikstad H.A."/>
        </authorList>
    </citation>
    <scope>NUCLEOTIDE SEQUENCE [LARGE SCALE GENOMIC DNA]</scope>
    <source>
        <strain evidence="2 4">Kam1</strain>
    </source>
</reference>
<dbReference type="STRING" id="1202785.A946_08340"/>
<reference evidence="3" key="2">
    <citation type="journal article" date="2019" name="BMC Genomics">
        <title>Complete genome sequence analysis of the thermoacidophilic verrucomicrobial methanotroph 'Candidatus Methylacidiphilum kamchatkense' strain Kam1 and comparison with its closest relatives.</title>
        <authorList>
            <person name="Kruse T."/>
            <person name="Ratnadevi C.M."/>
            <person name="Erikstad H.A."/>
            <person name="Birkeland N.K."/>
        </authorList>
    </citation>
    <scope>NUCLEOTIDE SEQUENCE</scope>
    <source>
        <strain evidence="3">Kam1</strain>
    </source>
</reference>
<dbReference type="InterPro" id="IPR036291">
    <property type="entry name" value="NAD(P)-bd_dom_sf"/>
</dbReference>
<reference evidence="5" key="3">
    <citation type="submission" date="2019-03" db="EMBL/GenBank/DDBJ databases">
        <title>Complete genome of Methylacidiphilum kamchatkense Kam1.</title>
        <authorList>
            <person name="Kruse T."/>
            <person name="Murarilal Ratnadevi C."/>
            <person name="Erikstad H.-A."/>
            <person name="Birkeland N.-K."/>
        </authorList>
    </citation>
    <scope>NUCLEOTIDE SEQUENCE [LARGE SCALE GENOMIC DNA]</scope>
    <source>
        <strain evidence="5">kam1</strain>
    </source>
</reference>
<name>A0A0C1RT89_9BACT</name>
<dbReference type="RefSeq" id="WP_039721797.1">
    <property type="nucleotide sequence ID" value="NZ_CP037899.1"/>
</dbReference>
<dbReference type="GO" id="GO:0005737">
    <property type="term" value="C:cytoplasm"/>
    <property type="evidence" value="ECO:0007669"/>
    <property type="project" value="TreeGrafter"/>
</dbReference>